<reference evidence="2" key="1">
    <citation type="journal article" date="2012" name="Science">
        <title>The Paleozoic origin of enzymatic lignin decomposition reconstructed from 31 fungal genomes.</title>
        <authorList>
            <person name="Floudas D."/>
            <person name="Binder M."/>
            <person name="Riley R."/>
            <person name="Barry K."/>
            <person name="Blanchette R.A."/>
            <person name="Henrissat B."/>
            <person name="Martinez A.T."/>
            <person name="Otillar R."/>
            <person name="Spatafora J.W."/>
            <person name="Yadav J.S."/>
            <person name="Aerts A."/>
            <person name="Benoit I."/>
            <person name="Boyd A."/>
            <person name="Carlson A."/>
            <person name="Copeland A."/>
            <person name="Coutinho P.M."/>
            <person name="de Vries R.P."/>
            <person name="Ferreira P."/>
            <person name="Findley K."/>
            <person name="Foster B."/>
            <person name="Gaskell J."/>
            <person name="Glotzer D."/>
            <person name="Gorecki P."/>
            <person name="Heitman J."/>
            <person name="Hesse C."/>
            <person name="Hori C."/>
            <person name="Igarashi K."/>
            <person name="Jurgens J.A."/>
            <person name="Kallen N."/>
            <person name="Kersten P."/>
            <person name="Kohler A."/>
            <person name="Kuees U."/>
            <person name="Kumar T.K.A."/>
            <person name="Kuo A."/>
            <person name="LaButti K."/>
            <person name="Larrondo L.F."/>
            <person name="Lindquist E."/>
            <person name="Ling A."/>
            <person name="Lombard V."/>
            <person name="Lucas S."/>
            <person name="Lundell T."/>
            <person name="Martin R."/>
            <person name="McLaughlin D.J."/>
            <person name="Morgenstern I."/>
            <person name="Morin E."/>
            <person name="Murat C."/>
            <person name="Nagy L.G."/>
            <person name="Nolan M."/>
            <person name="Ohm R.A."/>
            <person name="Patyshakuliyeva A."/>
            <person name="Rokas A."/>
            <person name="Ruiz-Duenas F.J."/>
            <person name="Sabat G."/>
            <person name="Salamov A."/>
            <person name="Samejima M."/>
            <person name="Schmutz J."/>
            <person name="Slot J.C."/>
            <person name="St John F."/>
            <person name="Stenlid J."/>
            <person name="Sun H."/>
            <person name="Sun S."/>
            <person name="Syed K."/>
            <person name="Tsang A."/>
            <person name="Wiebenga A."/>
            <person name="Young D."/>
            <person name="Pisabarro A."/>
            <person name="Eastwood D.C."/>
            <person name="Martin F."/>
            <person name="Cullen D."/>
            <person name="Grigoriev I.V."/>
            <person name="Hibbett D.S."/>
        </authorList>
    </citation>
    <scope>NUCLEOTIDE SEQUENCE [LARGE SCALE GENOMIC DNA]</scope>
    <source>
        <strain evidence="2">RWD-64-598 SS2</strain>
    </source>
</reference>
<dbReference type="PANTHER" id="PTHR43431:SF7">
    <property type="entry name" value="OXIDOREDUCTASE, SHORT CHAIN DEHYDROGENASE_REDUCTASE FAMILY (AFU_ORTHOLOGUE AFUA_5G14000)"/>
    <property type="match status" value="1"/>
</dbReference>
<dbReference type="SUPFAM" id="SSF51735">
    <property type="entry name" value="NAD(P)-binding Rossmann-fold domains"/>
    <property type="match status" value="1"/>
</dbReference>
<evidence type="ECO:0000313" key="1">
    <source>
        <dbReference type="EMBL" id="EIW76939.1"/>
    </source>
</evidence>
<dbReference type="PANTHER" id="PTHR43431">
    <property type="entry name" value="OXIDOREDUCTASE, SHORT CHAIN DEHYDROGENASE/REDUCTASE FAMILY (AFU_ORTHOLOGUE AFUA_5G14000)"/>
    <property type="match status" value="1"/>
</dbReference>
<name>A0A5M3MCJ0_CONPW</name>
<organism evidence="1 2">
    <name type="scientific">Coniophora puteana (strain RWD-64-598)</name>
    <name type="common">Brown rot fungus</name>
    <dbReference type="NCBI Taxonomy" id="741705"/>
    <lineage>
        <taxon>Eukaryota</taxon>
        <taxon>Fungi</taxon>
        <taxon>Dikarya</taxon>
        <taxon>Basidiomycota</taxon>
        <taxon>Agaricomycotina</taxon>
        <taxon>Agaricomycetes</taxon>
        <taxon>Agaricomycetidae</taxon>
        <taxon>Boletales</taxon>
        <taxon>Coniophorineae</taxon>
        <taxon>Coniophoraceae</taxon>
        <taxon>Coniophora</taxon>
    </lineage>
</organism>
<dbReference type="GeneID" id="19206049"/>
<sequence>MSSTFPLFVVAGIGDGSGTGAATARLFAKAGYAVALISRREDALNQFKDELSGGASRANVAAFPVDEYSGKSIQSAFASIKSTFPRSPLRVALWNAGAAVWKPFLETTSEDVLTVTCINIAGAFAFAHEVLQIFTAQEPETAAEGGLAGDKQTKGTLLFSGATASVRGTEKTAAFAAGKHGIRALAQSLAKEFGKQNIHVAHAIIDGNILTEKFAHKNDPEYVKNANVRLDPSSIAEAYEYLVKQDCSSWTWELDLRPAHEQW</sequence>
<accession>A0A5M3MCJ0</accession>
<keyword evidence="2" id="KW-1185">Reference proteome</keyword>
<dbReference type="Proteomes" id="UP000053558">
    <property type="component" value="Unassembled WGS sequence"/>
</dbReference>
<evidence type="ECO:0000313" key="2">
    <source>
        <dbReference type="Proteomes" id="UP000053558"/>
    </source>
</evidence>
<dbReference type="Gene3D" id="3.40.50.720">
    <property type="entry name" value="NAD(P)-binding Rossmann-like Domain"/>
    <property type="match status" value="1"/>
</dbReference>
<dbReference type="Pfam" id="PF00106">
    <property type="entry name" value="adh_short"/>
    <property type="match status" value="1"/>
</dbReference>
<proteinExistence type="predicted"/>
<dbReference type="OrthoDB" id="5399006at2759"/>
<dbReference type="InterPro" id="IPR036291">
    <property type="entry name" value="NAD(P)-bd_dom_sf"/>
</dbReference>
<dbReference type="AlphaFoldDB" id="A0A5M3MCJ0"/>
<gene>
    <name evidence="1" type="ORF">CONPUDRAFT_168660</name>
</gene>
<dbReference type="RefSeq" id="XP_007773249.1">
    <property type="nucleotide sequence ID" value="XM_007775059.1"/>
</dbReference>
<dbReference type="KEGG" id="cput:CONPUDRAFT_168660"/>
<comment type="caution">
    <text evidence="1">The sequence shown here is derived from an EMBL/GenBank/DDBJ whole genome shotgun (WGS) entry which is preliminary data.</text>
</comment>
<dbReference type="OMA" id="FAGAKHG"/>
<protein>
    <submittedName>
        <fullName evidence="1">NAD(P)-binding protein</fullName>
    </submittedName>
</protein>
<dbReference type="EMBL" id="JH711585">
    <property type="protein sequence ID" value="EIW76939.1"/>
    <property type="molecule type" value="Genomic_DNA"/>
</dbReference>
<dbReference type="PRINTS" id="PR00081">
    <property type="entry name" value="GDHRDH"/>
</dbReference>
<dbReference type="InterPro" id="IPR002347">
    <property type="entry name" value="SDR_fam"/>
</dbReference>